<evidence type="ECO:0000313" key="2">
    <source>
        <dbReference type="Proteomes" id="UP000232722"/>
    </source>
</evidence>
<sequence>MELNNLDQNHVILDTCKDFIQKKESKINEDEDLGNIDYRKWIDHPKKLKKITKQMLESFIYKEGKTNKRRVICLQGTSTIDKHSDE</sequence>
<name>A0A2I1EQT7_9GLOM</name>
<dbReference type="AlphaFoldDB" id="A0A2I1EQT7"/>
<protein>
    <submittedName>
        <fullName evidence="1">Uncharacterized protein</fullName>
    </submittedName>
</protein>
<dbReference type="VEuPathDB" id="FungiDB:RhiirFUN_005441"/>
<evidence type="ECO:0000313" key="1">
    <source>
        <dbReference type="EMBL" id="PKC07701.1"/>
    </source>
</evidence>
<reference evidence="1 2" key="1">
    <citation type="submission" date="2016-04" db="EMBL/GenBank/DDBJ databases">
        <title>Genome analyses suggest a sexual origin of heterokaryosis in a supposedly ancient asexual fungus.</title>
        <authorList>
            <person name="Ropars J."/>
            <person name="Sedzielewska K."/>
            <person name="Noel J."/>
            <person name="Charron P."/>
            <person name="Farinelli L."/>
            <person name="Marton T."/>
            <person name="Kruger M."/>
            <person name="Pelin A."/>
            <person name="Brachmann A."/>
            <person name="Corradi N."/>
        </authorList>
    </citation>
    <scope>NUCLEOTIDE SEQUENCE [LARGE SCALE GENOMIC DNA]</scope>
    <source>
        <strain evidence="1 2">A5</strain>
    </source>
</reference>
<proteinExistence type="predicted"/>
<organism evidence="1 2">
    <name type="scientific">Rhizophagus irregularis</name>
    <dbReference type="NCBI Taxonomy" id="588596"/>
    <lineage>
        <taxon>Eukaryota</taxon>
        <taxon>Fungi</taxon>
        <taxon>Fungi incertae sedis</taxon>
        <taxon>Mucoromycota</taxon>
        <taxon>Glomeromycotina</taxon>
        <taxon>Glomeromycetes</taxon>
        <taxon>Glomerales</taxon>
        <taxon>Glomeraceae</taxon>
        <taxon>Rhizophagus</taxon>
    </lineage>
</organism>
<accession>A0A2I1EQT7</accession>
<comment type="caution">
    <text evidence="1">The sequence shown here is derived from an EMBL/GenBank/DDBJ whole genome shotgun (WGS) entry which is preliminary data.</text>
</comment>
<dbReference type="Proteomes" id="UP000232722">
    <property type="component" value="Unassembled WGS sequence"/>
</dbReference>
<gene>
    <name evidence="1" type="ORF">RhiirA5_417887</name>
</gene>
<reference evidence="1 2" key="2">
    <citation type="submission" date="2017-09" db="EMBL/GenBank/DDBJ databases">
        <title>Extensive intraspecific genome diversity in a model arbuscular mycorrhizal fungus.</title>
        <authorList>
            <person name="Chen E.C."/>
            <person name="Morin E."/>
            <person name="Beaudet D."/>
            <person name="Noel J."/>
            <person name="Ndikumana S."/>
            <person name="Charron P."/>
            <person name="St-Onge C."/>
            <person name="Giorgi J."/>
            <person name="Grigoriev I.V."/>
            <person name="Roux C."/>
            <person name="Martin F.M."/>
            <person name="Corradi N."/>
        </authorList>
    </citation>
    <scope>NUCLEOTIDE SEQUENCE [LARGE SCALE GENOMIC DNA]</scope>
    <source>
        <strain evidence="1 2">A5</strain>
    </source>
</reference>
<dbReference type="EMBL" id="LLXJ01000615">
    <property type="protein sequence ID" value="PKC07701.1"/>
    <property type="molecule type" value="Genomic_DNA"/>
</dbReference>